<dbReference type="Pfam" id="PF06017">
    <property type="entry name" value="Myosin_TH1"/>
    <property type="match status" value="1"/>
</dbReference>
<accession>A0A4Z2HSL3</accession>
<evidence type="ECO:0000313" key="2">
    <source>
        <dbReference type="EMBL" id="TNN68758.1"/>
    </source>
</evidence>
<dbReference type="OrthoDB" id="6108017at2759"/>
<organism evidence="2 3">
    <name type="scientific">Liparis tanakae</name>
    <name type="common">Tanaka's snailfish</name>
    <dbReference type="NCBI Taxonomy" id="230148"/>
    <lineage>
        <taxon>Eukaryota</taxon>
        <taxon>Metazoa</taxon>
        <taxon>Chordata</taxon>
        <taxon>Craniata</taxon>
        <taxon>Vertebrata</taxon>
        <taxon>Euteleostomi</taxon>
        <taxon>Actinopterygii</taxon>
        <taxon>Neopterygii</taxon>
        <taxon>Teleostei</taxon>
        <taxon>Neoteleostei</taxon>
        <taxon>Acanthomorphata</taxon>
        <taxon>Eupercaria</taxon>
        <taxon>Perciformes</taxon>
        <taxon>Cottioidei</taxon>
        <taxon>Cottales</taxon>
        <taxon>Liparidae</taxon>
        <taxon>Liparis</taxon>
    </lineage>
</organism>
<dbReference type="EMBL" id="SRLO01000184">
    <property type="protein sequence ID" value="TNN68758.1"/>
    <property type="molecule type" value="Genomic_DNA"/>
</dbReference>
<dbReference type="GO" id="GO:0016459">
    <property type="term" value="C:myosin complex"/>
    <property type="evidence" value="ECO:0007669"/>
    <property type="project" value="InterPro"/>
</dbReference>
<evidence type="ECO:0000313" key="3">
    <source>
        <dbReference type="Proteomes" id="UP000314294"/>
    </source>
</evidence>
<feature type="domain" description="TH1" evidence="1">
    <location>
        <begin position="15"/>
        <end position="189"/>
    </location>
</feature>
<proteinExistence type="predicted"/>
<keyword evidence="3" id="KW-1185">Reference proteome</keyword>
<dbReference type="GO" id="GO:0003774">
    <property type="term" value="F:cytoskeletal motor activity"/>
    <property type="evidence" value="ECO:0007669"/>
    <property type="project" value="InterPro"/>
</dbReference>
<dbReference type="InterPro" id="IPR010926">
    <property type="entry name" value="Myosin_TH1"/>
</dbReference>
<dbReference type="Proteomes" id="UP000314294">
    <property type="component" value="Unassembled WGS sequence"/>
</dbReference>
<sequence>MEQKMIASELFRDKKDNYPQSVPKLFVSTRLNGEDINPKVVQALGSEKMKYGVPVTKYDRKGYKARPRQLLLTSEGAVIVEEAKLKQRINYAALKGISVSSLSDGLFVLHVLSEDNKQKGDVVLQSDHVIETLTKIAICSDKISNININQGSITYTVGQGKEGTIDFTPGSELLVAKAKNGHLSVGAFGDPSVE</sequence>
<dbReference type="AlphaFoldDB" id="A0A4Z2HSL3"/>
<comment type="caution">
    <text evidence="2">The sequence shown here is derived from an EMBL/GenBank/DDBJ whole genome shotgun (WGS) entry which is preliminary data.</text>
</comment>
<protein>
    <submittedName>
        <fullName evidence="2">Unconventional myosin-Ic</fullName>
    </submittedName>
</protein>
<evidence type="ECO:0000259" key="1">
    <source>
        <dbReference type="PROSITE" id="PS51757"/>
    </source>
</evidence>
<dbReference type="PROSITE" id="PS51757">
    <property type="entry name" value="TH1"/>
    <property type="match status" value="1"/>
</dbReference>
<gene>
    <name evidence="2" type="primary">MYO1C_1</name>
    <name evidence="2" type="ORF">EYF80_020946</name>
</gene>
<name>A0A4Z2HSL3_9TELE</name>
<reference evidence="2 3" key="1">
    <citation type="submission" date="2019-03" db="EMBL/GenBank/DDBJ databases">
        <title>First draft genome of Liparis tanakae, snailfish: a comprehensive survey of snailfish specific genes.</title>
        <authorList>
            <person name="Kim W."/>
            <person name="Song I."/>
            <person name="Jeong J.-H."/>
            <person name="Kim D."/>
            <person name="Kim S."/>
            <person name="Ryu S."/>
            <person name="Song J.Y."/>
            <person name="Lee S.K."/>
        </authorList>
    </citation>
    <scope>NUCLEOTIDE SEQUENCE [LARGE SCALE GENOMIC DNA]</scope>
    <source>
        <tissue evidence="2">Muscle</tissue>
    </source>
</reference>